<evidence type="ECO:0000256" key="1">
    <source>
        <dbReference type="SAM" id="SignalP"/>
    </source>
</evidence>
<feature type="signal peptide" evidence="1">
    <location>
        <begin position="1"/>
        <end position="21"/>
    </location>
</feature>
<evidence type="ECO:0000313" key="3">
    <source>
        <dbReference type="Proteomes" id="UP000186583"/>
    </source>
</evidence>
<comment type="caution">
    <text evidence="2">The sequence shown here is derived from an EMBL/GenBank/DDBJ whole genome shotgun (WGS) entry which is preliminary data.</text>
</comment>
<keyword evidence="3" id="KW-1185">Reference proteome</keyword>
<organism evidence="2 3">
    <name type="scientific">Colletotrichum chlorophyti</name>
    <dbReference type="NCBI Taxonomy" id="708187"/>
    <lineage>
        <taxon>Eukaryota</taxon>
        <taxon>Fungi</taxon>
        <taxon>Dikarya</taxon>
        <taxon>Ascomycota</taxon>
        <taxon>Pezizomycotina</taxon>
        <taxon>Sordariomycetes</taxon>
        <taxon>Hypocreomycetidae</taxon>
        <taxon>Glomerellales</taxon>
        <taxon>Glomerellaceae</taxon>
        <taxon>Colletotrichum</taxon>
    </lineage>
</organism>
<reference evidence="2 3" key="1">
    <citation type="submission" date="2016-11" db="EMBL/GenBank/DDBJ databases">
        <title>Draft Genome Assembly of Colletotrichum chlorophyti a pathogen of herbaceous plants.</title>
        <authorList>
            <person name="Gan P."/>
            <person name="Narusaka M."/>
            <person name="Tsushima A."/>
            <person name="Narusaka Y."/>
            <person name="Takano Y."/>
            <person name="Shirasu K."/>
        </authorList>
    </citation>
    <scope>NUCLEOTIDE SEQUENCE [LARGE SCALE GENOMIC DNA]</scope>
    <source>
        <strain evidence="2 3">NTL11</strain>
    </source>
</reference>
<dbReference type="EMBL" id="MPGH01000232">
    <property type="protein sequence ID" value="OLN82096.1"/>
    <property type="molecule type" value="Genomic_DNA"/>
</dbReference>
<accession>A0A1Q8RCG5</accession>
<dbReference type="Proteomes" id="UP000186583">
    <property type="component" value="Unassembled WGS sequence"/>
</dbReference>
<name>A0A1Q8RCG5_9PEZI</name>
<gene>
    <name evidence="2" type="ORF">CCHL11_07679</name>
</gene>
<keyword evidence="1" id="KW-0732">Signal</keyword>
<evidence type="ECO:0008006" key="4">
    <source>
        <dbReference type="Google" id="ProtNLM"/>
    </source>
</evidence>
<proteinExistence type="predicted"/>
<sequence length="346" mass="37542">MLCIKFSLFAAVALLAQILHARNVRQRQVVKENPRTVSGEYGCYTDFGREEREDVKTFSRLYSYTFPVTAYAKTTPSTTTVTQTSTSTLQGTATATATITSTKRTSSYTVSTVSAPSGFTPIAFATGAAAITAALVLASDSTGELKNVQNVKISLGIDPHGNCRARPRLYPQQVVCEQVVRVYTTTTSFYTYTGTVTTTVNVPGPTAYATVTTTTTSTTTITDVVPNPTETMYAACQSNNWALGRGEQPPSFFVEAVHSWRVGFEERRTETPEACCIACQRTEECSGSLWHATTSTCYIFKTDLCRSPGELRSSTTVDFRNAFYASNGQCGSWRISDARPGSPADV</sequence>
<protein>
    <recommendedName>
        <fullName evidence="4">Apple domain-containing protein</fullName>
    </recommendedName>
</protein>
<dbReference type="STRING" id="708187.A0A1Q8RCG5"/>
<dbReference type="OrthoDB" id="5428787at2759"/>
<evidence type="ECO:0000313" key="2">
    <source>
        <dbReference type="EMBL" id="OLN82096.1"/>
    </source>
</evidence>
<feature type="chain" id="PRO_5012615712" description="Apple domain-containing protein" evidence="1">
    <location>
        <begin position="22"/>
        <end position="346"/>
    </location>
</feature>
<dbReference type="AlphaFoldDB" id="A0A1Q8RCG5"/>